<keyword evidence="2" id="KW-1185">Reference proteome</keyword>
<dbReference type="EMBL" id="KV440971">
    <property type="protein sequence ID" value="OAD81157.1"/>
    <property type="molecule type" value="Genomic_DNA"/>
</dbReference>
<evidence type="ECO:0000313" key="2">
    <source>
        <dbReference type="Proteomes" id="UP000077315"/>
    </source>
</evidence>
<gene>
    <name evidence="1" type="ORF">PHYBLDRAFT_161788</name>
</gene>
<dbReference type="OrthoDB" id="2285345at2759"/>
<dbReference type="InParanoid" id="A0A167R9C1"/>
<dbReference type="RefSeq" id="XP_018299197.1">
    <property type="nucleotide sequence ID" value="XM_018434467.1"/>
</dbReference>
<proteinExistence type="predicted"/>
<dbReference type="Proteomes" id="UP000077315">
    <property type="component" value="Unassembled WGS sequence"/>
</dbReference>
<protein>
    <submittedName>
        <fullName evidence="1">Uncharacterized protein</fullName>
    </submittedName>
</protein>
<sequence length="154" mass="17724">MFTSDENASISIWLNVKLASLNYCIFDINLSVYNNVKKQFAISFQSPTQVSIMRMSRSFCLDATHCISSRNDETAVPIYHWFHHLCNKSSFAPMNITIDCSIPEQHNLDSKIKLNASFTSEQLGNYKIALKNYLRQILIESDKETFLKAINNFK</sequence>
<dbReference type="STRING" id="763407.A0A167R9C1"/>
<dbReference type="VEuPathDB" id="FungiDB:PHYBLDRAFT_161788"/>
<reference evidence="2" key="1">
    <citation type="submission" date="2015-06" db="EMBL/GenBank/DDBJ databases">
        <title>Expansion of signal transduction pathways in fungi by whole-genome duplication.</title>
        <authorList>
            <consortium name="DOE Joint Genome Institute"/>
            <person name="Corrochano L.M."/>
            <person name="Kuo A."/>
            <person name="Marcet-Houben M."/>
            <person name="Polaino S."/>
            <person name="Salamov A."/>
            <person name="Villalobos J.M."/>
            <person name="Alvarez M.I."/>
            <person name="Avalos J."/>
            <person name="Benito E.P."/>
            <person name="Benoit I."/>
            <person name="Burger G."/>
            <person name="Camino L.P."/>
            <person name="Canovas D."/>
            <person name="Cerda-Olmedo E."/>
            <person name="Cheng J.-F."/>
            <person name="Dominguez A."/>
            <person name="Elias M."/>
            <person name="Eslava A.P."/>
            <person name="Glaser F."/>
            <person name="Grimwood J."/>
            <person name="Gutierrez G."/>
            <person name="Heitman J."/>
            <person name="Henrissat B."/>
            <person name="Iturriaga E.A."/>
            <person name="Lang B.F."/>
            <person name="Lavin J.L."/>
            <person name="Lee S."/>
            <person name="Li W."/>
            <person name="Lindquist E."/>
            <person name="Lopez-Garcia S."/>
            <person name="Luque E.M."/>
            <person name="Marcos A.T."/>
            <person name="Martin J."/>
            <person name="McCluskey K."/>
            <person name="Medina H.R."/>
            <person name="Miralles-Duran A."/>
            <person name="Miyazaki A."/>
            <person name="Munoz-Torres E."/>
            <person name="Oguiza J.A."/>
            <person name="Ohm R."/>
            <person name="Olmedo M."/>
            <person name="Orejas M."/>
            <person name="Ortiz-Castellanos L."/>
            <person name="Pisabarro A.G."/>
            <person name="Rodriguez-Romero J."/>
            <person name="Ruiz-Herrera J."/>
            <person name="Ruiz-Vazquez R."/>
            <person name="Sanz C."/>
            <person name="Schackwitz W."/>
            <person name="Schmutz J."/>
            <person name="Shahriari M."/>
            <person name="Shelest E."/>
            <person name="Silva-Franco F."/>
            <person name="Soanes D."/>
            <person name="Syed K."/>
            <person name="Tagua V.G."/>
            <person name="Talbot N.J."/>
            <person name="Thon M."/>
            <person name="De vries R.P."/>
            <person name="Wiebenga A."/>
            <person name="Yadav J.S."/>
            <person name="Braun E.L."/>
            <person name="Baker S."/>
            <person name="Garre V."/>
            <person name="Horwitz B."/>
            <person name="Torres-Martinez S."/>
            <person name="Idnurm A."/>
            <person name="Herrera-Estrella A."/>
            <person name="Gabaldon T."/>
            <person name="Grigoriev I.V."/>
        </authorList>
    </citation>
    <scope>NUCLEOTIDE SEQUENCE [LARGE SCALE GENOMIC DNA]</scope>
    <source>
        <strain evidence="2">NRRL 1555(-)</strain>
    </source>
</reference>
<evidence type="ECO:0000313" key="1">
    <source>
        <dbReference type="EMBL" id="OAD81157.1"/>
    </source>
</evidence>
<dbReference type="AlphaFoldDB" id="A0A167R9C1"/>
<name>A0A167R9C1_PHYB8</name>
<accession>A0A167R9C1</accession>
<organism evidence="1 2">
    <name type="scientific">Phycomyces blakesleeanus (strain ATCC 8743b / DSM 1359 / FGSC 10004 / NBRC 33097 / NRRL 1555)</name>
    <dbReference type="NCBI Taxonomy" id="763407"/>
    <lineage>
        <taxon>Eukaryota</taxon>
        <taxon>Fungi</taxon>
        <taxon>Fungi incertae sedis</taxon>
        <taxon>Mucoromycota</taxon>
        <taxon>Mucoromycotina</taxon>
        <taxon>Mucoromycetes</taxon>
        <taxon>Mucorales</taxon>
        <taxon>Phycomycetaceae</taxon>
        <taxon>Phycomyces</taxon>
    </lineage>
</organism>
<dbReference type="GeneID" id="28995373"/>